<feature type="region of interest" description="Disordered" evidence="1">
    <location>
        <begin position="139"/>
        <end position="192"/>
    </location>
</feature>
<evidence type="ECO:0000313" key="2">
    <source>
        <dbReference type="EMBL" id="CAG2250609.1"/>
    </source>
</evidence>
<comment type="caution">
    <text evidence="2">The sequence shown here is derived from an EMBL/GenBank/DDBJ whole genome shotgun (WGS) entry which is preliminary data.</text>
</comment>
<feature type="compositionally biased region" description="Basic and acidic residues" evidence="1">
    <location>
        <begin position="139"/>
        <end position="164"/>
    </location>
</feature>
<protein>
    <submittedName>
        <fullName evidence="2">Uncharacterized protein</fullName>
    </submittedName>
</protein>
<name>A0A8S3V2Q4_MYTED</name>
<keyword evidence="3" id="KW-1185">Reference proteome</keyword>
<gene>
    <name evidence="2" type="ORF">MEDL_62344</name>
</gene>
<feature type="compositionally biased region" description="Polar residues" evidence="1">
    <location>
        <begin position="170"/>
        <end position="183"/>
    </location>
</feature>
<dbReference type="Proteomes" id="UP000683360">
    <property type="component" value="Unassembled WGS sequence"/>
</dbReference>
<dbReference type="OrthoDB" id="10062030at2759"/>
<accession>A0A8S3V2Q4</accession>
<proteinExistence type="predicted"/>
<reference evidence="2" key="1">
    <citation type="submission" date="2021-03" db="EMBL/GenBank/DDBJ databases">
        <authorList>
            <person name="Bekaert M."/>
        </authorList>
    </citation>
    <scope>NUCLEOTIDE SEQUENCE</scope>
</reference>
<evidence type="ECO:0000313" key="3">
    <source>
        <dbReference type="Proteomes" id="UP000683360"/>
    </source>
</evidence>
<sequence>MRDELENTHEIARRNLAKASLRQTEYYDRIFKEINYSAGDLVRRWQPQFIKGAKRKLPKNWTGPWVITETLTKVLFRIEHSKNSPAFIIHADTLKPNREETSVTWYKPITTVLDAPLPYLNYFSDDDRNDVTLHKVPEIPRNTDEVPSEKECKRNTLKQQDKYRNRVKTTDGSAEPTGSSEPSDISEGEFDNSVTPEHIENTEQDADHSEGILNIDDFMDYLDTEDILDMNNNSVIVDETTKTITLEIKKKTTTLADGTVEVTRDSLIAYSVNMEINVADIVEEVTSVVNNYLHNKCEAKRQDIWTCL</sequence>
<organism evidence="2 3">
    <name type="scientific">Mytilus edulis</name>
    <name type="common">Blue mussel</name>
    <dbReference type="NCBI Taxonomy" id="6550"/>
    <lineage>
        <taxon>Eukaryota</taxon>
        <taxon>Metazoa</taxon>
        <taxon>Spiralia</taxon>
        <taxon>Lophotrochozoa</taxon>
        <taxon>Mollusca</taxon>
        <taxon>Bivalvia</taxon>
        <taxon>Autobranchia</taxon>
        <taxon>Pteriomorphia</taxon>
        <taxon>Mytilida</taxon>
        <taxon>Mytiloidea</taxon>
        <taxon>Mytilidae</taxon>
        <taxon>Mytilinae</taxon>
        <taxon>Mytilus</taxon>
    </lineage>
</organism>
<dbReference type="AlphaFoldDB" id="A0A8S3V2Q4"/>
<evidence type="ECO:0000256" key="1">
    <source>
        <dbReference type="SAM" id="MobiDB-lite"/>
    </source>
</evidence>
<dbReference type="EMBL" id="CAJPWZ010003058">
    <property type="protein sequence ID" value="CAG2250609.1"/>
    <property type="molecule type" value="Genomic_DNA"/>
</dbReference>